<dbReference type="InterPro" id="IPR013249">
    <property type="entry name" value="RNA_pol_sigma70_r4_t2"/>
</dbReference>
<dbReference type="Pfam" id="PF04542">
    <property type="entry name" value="Sigma70_r2"/>
    <property type="match status" value="1"/>
</dbReference>
<dbReference type="InterPro" id="IPR039425">
    <property type="entry name" value="RNA_pol_sigma-70-like"/>
</dbReference>
<dbReference type="InterPro" id="IPR014284">
    <property type="entry name" value="RNA_pol_sigma-70_dom"/>
</dbReference>
<dbReference type="InterPro" id="IPR007627">
    <property type="entry name" value="RNA_pol_sigma70_r2"/>
</dbReference>
<dbReference type="InterPro" id="IPR013325">
    <property type="entry name" value="RNA_pol_sigma_r2"/>
</dbReference>
<accession>A0ABU6CQ70</accession>
<sequence length="199" mass="21640">MTPALPQVTDETVTTIALAAARGDSEAVERFVRALQLDVRRFVTYLAKDAQAADDLTQDTFLRALSSLHRFEGRSSARTWLLSIARRVVADSLRHAAVRPRAADLTDWQRAAEHGQPKGLPGFDEGVALMELIDALPQDRREAFVLTQVLGLPYAEAAALSGCPVGTVRSRVARARRALTQDLRDASTVPDQDGEPLAA</sequence>
<dbReference type="Proteomes" id="UP001352223">
    <property type="component" value="Unassembled WGS sequence"/>
</dbReference>
<dbReference type="Gene3D" id="1.10.10.10">
    <property type="entry name" value="Winged helix-like DNA-binding domain superfamily/Winged helix DNA-binding domain"/>
    <property type="match status" value="1"/>
</dbReference>
<dbReference type="SUPFAM" id="SSF88946">
    <property type="entry name" value="Sigma2 domain of RNA polymerase sigma factors"/>
    <property type="match status" value="1"/>
</dbReference>
<dbReference type="InterPro" id="IPR000838">
    <property type="entry name" value="RNA_pol_sigma70_ECF_CS"/>
</dbReference>
<evidence type="ECO:0000256" key="6">
    <source>
        <dbReference type="RuleBase" id="RU000716"/>
    </source>
</evidence>
<evidence type="ECO:0000256" key="5">
    <source>
        <dbReference type="ARBA" id="ARBA00023163"/>
    </source>
</evidence>
<evidence type="ECO:0000256" key="4">
    <source>
        <dbReference type="ARBA" id="ARBA00023125"/>
    </source>
</evidence>
<dbReference type="InterPro" id="IPR036388">
    <property type="entry name" value="WH-like_DNA-bd_sf"/>
</dbReference>
<evidence type="ECO:0000256" key="2">
    <source>
        <dbReference type="ARBA" id="ARBA00023015"/>
    </source>
</evidence>
<name>A0ABU6CQ70_9ACTN</name>
<organism evidence="9 10">
    <name type="scientific">Streptomyces kunmingensis</name>
    <dbReference type="NCBI Taxonomy" id="68225"/>
    <lineage>
        <taxon>Bacteria</taxon>
        <taxon>Bacillati</taxon>
        <taxon>Actinomycetota</taxon>
        <taxon>Actinomycetes</taxon>
        <taxon>Kitasatosporales</taxon>
        <taxon>Streptomycetaceae</taxon>
        <taxon>Streptomyces</taxon>
    </lineage>
</organism>
<evidence type="ECO:0000259" key="7">
    <source>
        <dbReference type="Pfam" id="PF04542"/>
    </source>
</evidence>
<dbReference type="PROSITE" id="PS01063">
    <property type="entry name" value="SIGMA70_ECF"/>
    <property type="match status" value="1"/>
</dbReference>
<reference evidence="9 10" key="1">
    <citation type="submission" date="2022-10" db="EMBL/GenBank/DDBJ databases">
        <authorList>
            <person name="Xie J."/>
            <person name="Shen N."/>
        </authorList>
    </citation>
    <scope>NUCLEOTIDE SEQUENCE [LARGE SCALE GENOMIC DNA]</scope>
    <source>
        <strain evidence="9 10">DSM 41681</strain>
    </source>
</reference>
<keyword evidence="5 6" id="KW-0804">Transcription</keyword>
<dbReference type="Gene3D" id="1.10.1740.10">
    <property type="match status" value="1"/>
</dbReference>
<comment type="similarity">
    <text evidence="1 6">Belongs to the sigma-70 factor family. ECF subfamily.</text>
</comment>
<dbReference type="PANTHER" id="PTHR43133">
    <property type="entry name" value="RNA POLYMERASE ECF-TYPE SIGMA FACTO"/>
    <property type="match status" value="1"/>
</dbReference>
<dbReference type="SUPFAM" id="SSF88659">
    <property type="entry name" value="Sigma3 and sigma4 domains of RNA polymerase sigma factors"/>
    <property type="match status" value="1"/>
</dbReference>
<evidence type="ECO:0000256" key="1">
    <source>
        <dbReference type="ARBA" id="ARBA00010641"/>
    </source>
</evidence>
<dbReference type="InterPro" id="IPR013324">
    <property type="entry name" value="RNA_pol_sigma_r3/r4-like"/>
</dbReference>
<dbReference type="EMBL" id="JAOZYB010000369">
    <property type="protein sequence ID" value="MEB3966884.1"/>
    <property type="molecule type" value="Genomic_DNA"/>
</dbReference>
<gene>
    <name evidence="9" type="ORF">OKJ48_42620</name>
</gene>
<evidence type="ECO:0000256" key="3">
    <source>
        <dbReference type="ARBA" id="ARBA00023082"/>
    </source>
</evidence>
<dbReference type="Pfam" id="PF08281">
    <property type="entry name" value="Sigma70_r4_2"/>
    <property type="match status" value="1"/>
</dbReference>
<keyword evidence="3 6" id="KW-0731">Sigma factor</keyword>
<feature type="domain" description="RNA polymerase sigma factor 70 region 4 type 2" evidence="8">
    <location>
        <begin position="128"/>
        <end position="179"/>
    </location>
</feature>
<proteinExistence type="inferred from homology"/>
<protein>
    <recommendedName>
        <fullName evidence="6">RNA polymerase sigma factor</fullName>
    </recommendedName>
</protein>
<dbReference type="NCBIfam" id="TIGR02937">
    <property type="entry name" value="sigma70-ECF"/>
    <property type="match status" value="1"/>
</dbReference>
<keyword evidence="2 6" id="KW-0805">Transcription regulation</keyword>
<feature type="domain" description="RNA polymerase sigma-70 region 2" evidence="7">
    <location>
        <begin position="32"/>
        <end position="96"/>
    </location>
</feature>
<evidence type="ECO:0000313" key="10">
    <source>
        <dbReference type="Proteomes" id="UP001352223"/>
    </source>
</evidence>
<evidence type="ECO:0000313" key="9">
    <source>
        <dbReference type="EMBL" id="MEB3966884.1"/>
    </source>
</evidence>
<dbReference type="PANTHER" id="PTHR43133:SF61">
    <property type="entry name" value="ECF RNA POLYMERASE SIGMA FACTOR SIGC"/>
    <property type="match status" value="1"/>
</dbReference>
<keyword evidence="10" id="KW-1185">Reference proteome</keyword>
<evidence type="ECO:0000259" key="8">
    <source>
        <dbReference type="Pfam" id="PF08281"/>
    </source>
</evidence>
<keyword evidence="4 6" id="KW-0238">DNA-binding</keyword>
<dbReference type="RefSeq" id="WP_324776615.1">
    <property type="nucleotide sequence ID" value="NZ_BAAATS010000005.1"/>
</dbReference>
<comment type="caution">
    <text evidence="9">The sequence shown here is derived from an EMBL/GenBank/DDBJ whole genome shotgun (WGS) entry which is preliminary data.</text>
</comment>